<name>A0A3P7L6T5_STRVU</name>
<reference evidence="2 3" key="1">
    <citation type="submission" date="2018-11" db="EMBL/GenBank/DDBJ databases">
        <authorList>
            <consortium name="Pathogen Informatics"/>
        </authorList>
    </citation>
    <scope>NUCLEOTIDE SEQUENCE [LARGE SCALE GENOMIC DNA]</scope>
</reference>
<accession>A0A3P7L6T5</accession>
<proteinExistence type="predicted"/>
<evidence type="ECO:0000313" key="2">
    <source>
        <dbReference type="EMBL" id="VDM74868.1"/>
    </source>
</evidence>
<dbReference type="OrthoDB" id="5868619at2759"/>
<gene>
    <name evidence="2" type="ORF">SVUK_LOCUS9866</name>
</gene>
<keyword evidence="3" id="KW-1185">Reference proteome</keyword>
<evidence type="ECO:0000259" key="1">
    <source>
        <dbReference type="Pfam" id="PF07245"/>
    </source>
</evidence>
<dbReference type="Pfam" id="PF07245">
    <property type="entry name" value="Phlebovirus_G2"/>
    <property type="match status" value="1"/>
</dbReference>
<dbReference type="AlphaFoldDB" id="A0A3P7L6T5"/>
<protein>
    <recommendedName>
        <fullName evidence="1">Phlebovirus glycoprotein G2 fusion domain-containing protein</fullName>
    </recommendedName>
</protein>
<feature type="domain" description="Phlebovirus glycoprotein G2 fusion" evidence="1">
    <location>
        <begin position="103"/>
        <end position="176"/>
    </location>
</feature>
<dbReference type="InterPro" id="IPR009878">
    <property type="entry name" value="Phlebovirus_G2_fusion"/>
</dbReference>
<evidence type="ECO:0000313" key="3">
    <source>
        <dbReference type="Proteomes" id="UP000270094"/>
    </source>
</evidence>
<organism evidence="2 3">
    <name type="scientific">Strongylus vulgaris</name>
    <name type="common">Blood worm</name>
    <dbReference type="NCBI Taxonomy" id="40348"/>
    <lineage>
        <taxon>Eukaryota</taxon>
        <taxon>Metazoa</taxon>
        <taxon>Ecdysozoa</taxon>
        <taxon>Nematoda</taxon>
        <taxon>Chromadorea</taxon>
        <taxon>Rhabditida</taxon>
        <taxon>Rhabditina</taxon>
        <taxon>Rhabditomorpha</taxon>
        <taxon>Strongyloidea</taxon>
        <taxon>Strongylidae</taxon>
        <taxon>Strongylus</taxon>
    </lineage>
</organism>
<dbReference type="EMBL" id="UYYB01094700">
    <property type="protein sequence ID" value="VDM74868.1"/>
    <property type="molecule type" value="Genomic_DNA"/>
</dbReference>
<sequence>MYHSTVKSRMLTIKSNPHRSTFIHHRDIALFTTVCANDHWKSHTLDNLGVLWTIIICARMVRSCIKTLLRRTRRLRTRQERMAAIMAIVIIVRCQYDVHICQNNVNVLEHHSTVCKVMEGRVACIFVSETLKINTFKQEACLRITANSSLIANAKIRWFGLYLECERETLYFTRPTANCEDTAI</sequence>
<dbReference type="Proteomes" id="UP000270094">
    <property type="component" value="Unassembled WGS sequence"/>
</dbReference>